<feature type="compositionally biased region" description="Basic and acidic residues" evidence="1">
    <location>
        <begin position="14"/>
        <end position="33"/>
    </location>
</feature>
<organism evidence="2 3">
    <name type="scientific">Brassica napus</name>
    <name type="common">Rape</name>
    <dbReference type="NCBI Taxonomy" id="3708"/>
    <lineage>
        <taxon>Eukaryota</taxon>
        <taxon>Viridiplantae</taxon>
        <taxon>Streptophyta</taxon>
        <taxon>Embryophyta</taxon>
        <taxon>Tracheophyta</taxon>
        <taxon>Spermatophyta</taxon>
        <taxon>Magnoliopsida</taxon>
        <taxon>eudicotyledons</taxon>
        <taxon>Gunneridae</taxon>
        <taxon>Pentapetalae</taxon>
        <taxon>rosids</taxon>
        <taxon>malvids</taxon>
        <taxon>Brassicales</taxon>
        <taxon>Brassicaceae</taxon>
        <taxon>Brassiceae</taxon>
        <taxon>Brassica</taxon>
    </lineage>
</organism>
<keyword evidence="3" id="KW-1185">Reference proteome</keyword>
<protein>
    <submittedName>
        <fullName evidence="2">Uncharacterized protein</fullName>
    </submittedName>
</protein>
<evidence type="ECO:0000313" key="2">
    <source>
        <dbReference type="EMBL" id="KAH0913864.1"/>
    </source>
</evidence>
<accession>A0ABQ8C9U8</accession>
<dbReference type="EMBL" id="JAGKQM010000008">
    <property type="protein sequence ID" value="KAH0913864.1"/>
    <property type="molecule type" value="Genomic_DNA"/>
</dbReference>
<name>A0ABQ8C9U8_BRANA</name>
<comment type="caution">
    <text evidence="2">The sequence shown here is derived from an EMBL/GenBank/DDBJ whole genome shotgun (WGS) entry which is preliminary data.</text>
</comment>
<proteinExistence type="predicted"/>
<feature type="region of interest" description="Disordered" evidence="1">
    <location>
        <begin position="1"/>
        <end position="33"/>
    </location>
</feature>
<reference evidence="2 3" key="1">
    <citation type="submission" date="2021-05" db="EMBL/GenBank/DDBJ databases">
        <title>Genome Assembly of Synthetic Allotetraploid Brassica napus Reveals Homoeologous Exchanges between Subgenomes.</title>
        <authorList>
            <person name="Davis J.T."/>
        </authorList>
    </citation>
    <scope>NUCLEOTIDE SEQUENCE [LARGE SCALE GENOMIC DNA]</scope>
    <source>
        <strain evidence="3">cv. Da-Ae</strain>
        <tissue evidence="2">Seedling</tissue>
    </source>
</reference>
<evidence type="ECO:0000256" key="1">
    <source>
        <dbReference type="SAM" id="MobiDB-lite"/>
    </source>
</evidence>
<dbReference type="Proteomes" id="UP000824890">
    <property type="component" value="Unassembled WGS sequence"/>
</dbReference>
<gene>
    <name evidence="2" type="ORF">HID58_028310</name>
</gene>
<sequence length="65" mass="7259">MCPQSNDGVVTVARRKDTDTAARREDANTTARREDAGTATFWCGGDAATPVERRQTFFIMLVFLY</sequence>
<evidence type="ECO:0000313" key="3">
    <source>
        <dbReference type="Proteomes" id="UP000824890"/>
    </source>
</evidence>